<dbReference type="SUPFAM" id="SSF53335">
    <property type="entry name" value="S-adenosyl-L-methionine-dependent methyltransferases"/>
    <property type="match status" value="1"/>
</dbReference>
<dbReference type="PRINTS" id="PR00507">
    <property type="entry name" value="N12N6MTFRASE"/>
</dbReference>
<keyword evidence="4" id="KW-0949">S-adenosyl-L-methionine</keyword>
<evidence type="ECO:0000256" key="2">
    <source>
        <dbReference type="ARBA" id="ARBA00022603"/>
    </source>
</evidence>
<dbReference type="InterPro" id="IPR050953">
    <property type="entry name" value="N4_N6_ade-DNA_methylase"/>
</dbReference>
<reference evidence="7" key="1">
    <citation type="submission" date="2018-05" db="EMBL/GenBank/DDBJ databases">
        <authorList>
            <person name="Lanie J.A."/>
            <person name="Ng W.-L."/>
            <person name="Kazmierczak K.M."/>
            <person name="Andrzejewski T.M."/>
            <person name="Davidsen T.M."/>
            <person name="Wayne K.J."/>
            <person name="Tettelin H."/>
            <person name="Glass J.I."/>
            <person name="Rusch D."/>
            <person name="Podicherti R."/>
            <person name="Tsui H.-C.T."/>
            <person name="Winkler M.E."/>
        </authorList>
    </citation>
    <scope>NUCLEOTIDE SEQUENCE</scope>
</reference>
<organism evidence="7">
    <name type="scientific">marine metagenome</name>
    <dbReference type="NCBI Taxonomy" id="408172"/>
    <lineage>
        <taxon>unclassified sequences</taxon>
        <taxon>metagenomes</taxon>
        <taxon>ecological metagenomes</taxon>
    </lineage>
</organism>
<evidence type="ECO:0000256" key="5">
    <source>
        <dbReference type="ARBA" id="ARBA00047942"/>
    </source>
</evidence>
<sequence length="621" mass="67843">VADEREQLTLFRTSSISPNQPNDLTDGDPLLQDDLPDRSSLAEILHDLGVADDDPLPEGHIGELHQLWLESRGARKVLGSFYTPTDIVAGLTDLTLGPMLRAREALGADAVAGLRVIDPACGSGNFLLAVARRIEQSLTGLGMDQAMARQHAFGRCVIGVDIDRDAIEICRLLLIREAWGSVTREDVQTRVLTTDALTVPLHGGSPVLDHTEAVIPDWPHLFEFLESPAGFDLVIGNPPFLSQLSRDTSRSKAYSSELSNRFGSAASGYVDPAALFLLLASEIANPNGGVVALIQPISTMSARDARRVRQEVASKGSMSSIWIADERVFDADVDVYTPVFTLGSERNHTEILAGRGFRKTGSDRAPEPEDPTWSSLLATFRGVPRHEFQTIGQIGDIADATADFRDQFYGLAPHVIDICEADSDHQPPLITTGLIDPAHIKWGNKPVKFNKQTYRFPRVELADLSEKLNVWAQSRLVPKVLLATQTRVLEAVVDPTGEFLPSVPVVTITSDQENLWNLAALLVSPPITLLALRRHLGAALSADALKLSGKDVLSLPLPEGRESWNQAGREFKMATNSTTGESRRAHLIQSGRLMCEAYQVSDANALIEWWQQRLPKVPSVT</sequence>
<keyword evidence="3" id="KW-0808">Transferase</keyword>
<gene>
    <name evidence="7" type="ORF">METZ01_LOCUS114353</name>
</gene>
<dbReference type="Pfam" id="PF07669">
    <property type="entry name" value="Eco57I"/>
    <property type="match status" value="1"/>
</dbReference>
<name>A0A381X9R7_9ZZZZ</name>
<proteinExistence type="predicted"/>
<keyword evidence="2" id="KW-0489">Methyltransferase</keyword>
<dbReference type="GO" id="GO:0003676">
    <property type="term" value="F:nucleic acid binding"/>
    <property type="evidence" value="ECO:0007669"/>
    <property type="project" value="InterPro"/>
</dbReference>
<dbReference type="CDD" id="cd02440">
    <property type="entry name" value="AdoMet_MTases"/>
    <property type="match status" value="1"/>
</dbReference>
<dbReference type="InterPro" id="IPR029063">
    <property type="entry name" value="SAM-dependent_MTases_sf"/>
</dbReference>
<dbReference type="InterPro" id="IPR002052">
    <property type="entry name" value="DNA_methylase_N6_adenine_CS"/>
</dbReference>
<accession>A0A381X9R7</accession>
<dbReference type="Gene3D" id="3.40.50.150">
    <property type="entry name" value="Vaccinia Virus protein VP39"/>
    <property type="match status" value="1"/>
</dbReference>
<evidence type="ECO:0000256" key="1">
    <source>
        <dbReference type="ARBA" id="ARBA00011900"/>
    </source>
</evidence>
<dbReference type="PANTHER" id="PTHR33841:SF1">
    <property type="entry name" value="DNA METHYLTRANSFERASE A"/>
    <property type="match status" value="1"/>
</dbReference>
<dbReference type="AlphaFoldDB" id="A0A381X9R7"/>
<dbReference type="EMBL" id="UINC01014420">
    <property type="protein sequence ID" value="SVA61499.1"/>
    <property type="molecule type" value="Genomic_DNA"/>
</dbReference>
<feature type="domain" description="Type II methyltransferase M.TaqI-like" evidence="6">
    <location>
        <begin position="156"/>
        <end position="329"/>
    </location>
</feature>
<evidence type="ECO:0000313" key="7">
    <source>
        <dbReference type="EMBL" id="SVA61499.1"/>
    </source>
</evidence>
<dbReference type="EC" id="2.1.1.72" evidence="1"/>
<dbReference type="GO" id="GO:0009007">
    <property type="term" value="F:site-specific DNA-methyltransferase (adenine-specific) activity"/>
    <property type="evidence" value="ECO:0007669"/>
    <property type="project" value="UniProtKB-EC"/>
</dbReference>
<dbReference type="GO" id="GO:0006304">
    <property type="term" value="P:DNA modification"/>
    <property type="evidence" value="ECO:0007669"/>
    <property type="project" value="InterPro"/>
</dbReference>
<comment type="catalytic activity">
    <reaction evidence="5">
        <text>a 2'-deoxyadenosine in DNA + S-adenosyl-L-methionine = an N(6)-methyl-2'-deoxyadenosine in DNA + S-adenosyl-L-homocysteine + H(+)</text>
        <dbReference type="Rhea" id="RHEA:15197"/>
        <dbReference type="Rhea" id="RHEA-COMP:12418"/>
        <dbReference type="Rhea" id="RHEA-COMP:12419"/>
        <dbReference type="ChEBI" id="CHEBI:15378"/>
        <dbReference type="ChEBI" id="CHEBI:57856"/>
        <dbReference type="ChEBI" id="CHEBI:59789"/>
        <dbReference type="ChEBI" id="CHEBI:90615"/>
        <dbReference type="ChEBI" id="CHEBI:90616"/>
        <dbReference type="EC" id="2.1.1.72"/>
    </reaction>
</comment>
<dbReference type="PANTHER" id="PTHR33841">
    <property type="entry name" value="DNA METHYLTRANSFERASE YEEA-RELATED"/>
    <property type="match status" value="1"/>
</dbReference>
<protein>
    <recommendedName>
        <fullName evidence="1">site-specific DNA-methyltransferase (adenine-specific)</fullName>
        <ecNumber evidence="1">2.1.1.72</ecNumber>
    </recommendedName>
</protein>
<dbReference type="InterPro" id="IPR011639">
    <property type="entry name" value="MethylTrfase_TaqI-like_dom"/>
</dbReference>
<dbReference type="PROSITE" id="PS00092">
    <property type="entry name" value="N6_MTASE"/>
    <property type="match status" value="1"/>
</dbReference>
<feature type="non-terminal residue" evidence="7">
    <location>
        <position position="1"/>
    </location>
</feature>
<evidence type="ECO:0000256" key="3">
    <source>
        <dbReference type="ARBA" id="ARBA00022679"/>
    </source>
</evidence>
<dbReference type="GO" id="GO:0032259">
    <property type="term" value="P:methylation"/>
    <property type="evidence" value="ECO:0007669"/>
    <property type="project" value="UniProtKB-KW"/>
</dbReference>
<evidence type="ECO:0000256" key="4">
    <source>
        <dbReference type="ARBA" id="ARBA00022691"/>
    </source>
</evidence>
<evidence type="ECO:0000259" key="6">
    <source>
        <dbReference type="Pfam" id="PF07669"/>
    </source>
</evidence>